<gene>
    <name evidence="3" type="ORF">GFH48_28505</name>
</gene>
<dbReference type="KEGG" id="sfy:GFH48_28505"/>
<accession>A0A5Q0LI15</accession>
<feature type="transmembrane region" description="Helical" evidence="2">
    <location>
        <begin position="345"/>
        <end position="368"/>
    </location>
</feature>
<name>A0A5Q0LI15_9ACTN</name>
<feature type="region of interest" description="Disordered" evidence="1">
    <location>
        <begin position="21"/>
        <end position="54"/>
    </location>
</feature>
<feature type="transmembrane region" description="Helical" evidence="2">
    <location>
        <begin position="248"/>
        <end position="266"/>
    </location>
</feature>
<keyword evidence="4" id="KW-1185">Reference proteome</keyword>
<feature type="transmembrane region" description="Helical" evidence="2">
    <location>
        <begin position="218"/>
        <end position="236"/>
    </location>
</feature>
<evidence type="ECO:0008006" key="5">
    <source>
        <dbReference type="Google" id="ProtNLM"/>
    </source>
</evidence>
<keyword evidence="2" id="KW-0812">Transmembrane</keyword>
<evidence type="ECO:0000256" key="2">
    <source>
        <dbReference type="SAM" id="Phobius"/>
    </source>
</evidence>
<keyword evidence="2" id="KW-1133">Transmembrane helix</keyword>
<feature type="compositionally biased region" description="Basic and acidic residues" evidence="1">
    <location>
        <begin position="21"/>
        <end position="32"/>
    </location>
</feature>
<feature type="transmembrane region" description="Helical" evidence="2">
    <location>
        <begin position="278"/>
        <end position="295"/>
    </location>
</feature>
<keyword evidence="2" id="KW-0472">Membrane</keyword>
<evidence type="ECO:0000256" key="1">
    <source>
        <dbReference type="SAM" id="MobiDB-lite"/>
    </source>
</evidence>
<dbReference type="AlphaFoldDB" id="A0A5Q0LI15"/>
<reference evidence="3 4" key="1">
    <citation type="submission" date="2019-10" db="EMBL/GenBank/DDBJ databases">
        <title>A novel species.</title>
        <authorList>
            <person name="Gao J."/>
        </authorList>
    </citation>
    <scope>NUCLEOTIDE SEQUENCE [LARGE SCALE GENOMIC DNA]</scope>
    <source>
        <strain evidence="3 4">QMT-28</strain>
    </source>
</reference>
<protein>
    <recommendedName>
        <fullName evidence="5">NnrS multi-domain protein</fullName>
    </recommendedName>
</protein>
<evidence type="ECO:0000313" key="4">
    <source>
        <dbReference type="Proteomes" id="UP000326179"/>
    </source>
</evidence>
<feature type="transmembrane region" description="Helical" evidence="2">
    <location>
        <begin position="307"/>
        <end position="330"/>
    </location>
</feature>
<sequence>MPQARYDQRVRALVEIRGGPDDWDEAQRRFDDQGWPVRGSSPGGEQPRGSALDPDPAARVFEIEVRLFGAAKACDRGAANRLRKVMRSAGLEAYVRFAEPIRRDREMLSQWRVVDSAWRRAHPPHSWRRAVARVALLCGRYDVGGIVSGKPRQALRLARTHTLQIAGVGVRPLDGRWRGPVRYWPEEETERRLFHAVSWSLLTAAALLFAVGRSGFAWWFWVTVAGLGMAGGLRAGTRLSRGGRRFGALAVVLLMVFFVASVFEPFGGDERGWTRRQILMTALVIGVLAGLWLLVRQWSWGEWAAWVVPLVVTLALSSFLAAGSVLHALYADGLSFSPEDIEVPAVWRVLAAVKVLSLLSPVLVVPAWWGFARHRHHLYAAPGERLNVALNACFFLLMLGVVTLQALDSARTAVDRTTQATERGDDPPSYFGIGPEWTCVEPAVRMARLSGEGPHLSPERPYLSFGVVDGTAMLWDRTTREPLKLRASQVRLTPAASGTSRCTAAAAGDS</sequence>
<feature type="transmembrane region" description="Helical" evidence="2">
    <location>
        <begin position="193"/>
        <end position="212"/>
    </location>
</feature>
<dbReference type="EMBL" id="CP045643">
    <property type="protein sequence ID" value="QFZ76678.1"/>
    <property type="molecule type" value="Genomic_DNA"/>
</dbReference>
<organism evidence="3 4">
    <name type="scientific">Streptomyces fagopyri</name>
    <dbReference type="NCBI Taxonomy" id="2662397"/>
    <lineage>
        <taxon>Bacteria</taxon>
        <taxon>Bacillati</taxon>
        <taxon>Actinomycetota</taxon>
        <taxon>Actinomycetes</taxon>
        <taxon>Kitasatosporales</taxon>
        <taxon>Streptomycetaceae</taxon>
        <taxon>Streptomyces</taxon>
    </lineage>
</organism>
<feature type="transmembrane region" description="Helical" evidence="2">
    <location>
        <begin position="388"/>
        <end position="407"/>
    </location>
</feature>
<proteinExistence type="predicted"/>
<evidence type="ECO:0000313" key="3">
    <source>
        <dbReference type="EMBL" id="QFZ76678.1"/>
    </source>
</evidence>
<dbReference type="RefSeq" id="WP_153290899.1">
    <property type="nucleotide sequence ID" value="NZ_CP045643.1"/>
</dbReference>
<dbReference type="Proteomes" id="UP000326179">
    <property type="component" value="Chromosome"/>
</dbReference>